<dbReference type="EMBL" id="JAHLFQ010000206">
    <property type="protein sequence ID" value="MBU3804845.1"/>
    <property type="molecule type" value="Genomic_DNA"/>
</dbReference>
<dbReference type="InterPro" id="IPR029016">
    <property type="entry name" value="GAF-like_dom_sf"/>
</dbReference>
<dbReference type="PANTHER" id="PTHR30136">
    <property type="entry name" value="HELIX-TURN-HELIX TRANSCRIPTIONAL REGULATOR, ICLR FAMILY"/>
    <property type="match status" value="1"/>
</dbReference>
<evidence type="ECO:0000256" key="1">
    <source>
        <dbReference type="ARBA" id="ARBA00023015"/>
    </source>
</evidence>
<dbReference type="SUPFAM" id="SSF46785">
    <property type="entry name" value="Winged helix' DNA-binding domain"/>
    <property type="match status" value="1"/>
</dbReference>
<dbReference type="GO" id="GO:0003677">
    <property type="term" value="F:DNA binding"/>
    <property type="evidence" value="ECO:0007669"/>
    <property type="project" value="UniProtKB-KW"/>
</dbReference>
<dbReference type="InterPro" id="IPR014757">
    <property type="entry name" value="Tscrpt_reg_IclR_C"/>
</dbReference>
<evidence type="ECO:0000256" key="2">
    <source>
        <dbReference type="ARBA" id="ARBA00023125"/>
    </source>
</evidence>
<evidence type="ECO:0000256" key="3">
    <source>
        <dbReference type="ARBA" id="ARBA00023163"/>
    </source>
</evidence>
<dbReference type="GO" id="GO:0003700">
    <property type="term" value="F:DNA-binding transcription factor activity"/>
    <property type="evidence" value="ECO:0007669"/>
    <property type="project" value="TreeGrafter"/>
</dbReference>
<evidence type="ECO:0000313" key="6">
    <source>
        <dbReference type="EMBL" id="MBU3804845.1"/>
    </source>
</evidence>
<feature type="domain" description="IclR-ED" evidence="5">
    <location>
        <begin position="67"/>
        <end position="250"/>
    </location>
</feature>
<keyword evidence="2" id="KW-0238">DNA-binding</keyword>
<reference evidence="6" key="2">
    <citation type="submission" date="2021-04" db="EMBL/GenBank/DDBJ databases">
        <authorList>
            <person name="Gilroy R."/>
        </authorList>
    </citation>
    <scope>NUCLEOTIDE SEQUENCE</scope>
    <source>
        <strain evidence="6">B5-657</strain>
    </source>
</reference>
<proteinExistence type="predicted"/>
<evidence type="ECO:0000313" key="7">
    <source>
        <dbReference type="Proteomes" id="UP000824229"/>
    </source>
</evidence>
<comment type="caution">
    <text evidence="6">The sequence shown here is derived from an EMBL/GenBank/DDBJ whole genome shotgun (WGS) entry which is preliminary data.</text>
</comment>
<dbReference type="SMART" id="SM00346">
    <property type="entry name" value="HTH_ICLR"/>
    <property type="match status" value="1"/>
</dbReference>
<keyword evidence="3" id="KW-0804">Transcription</keyword>
<dbReference type="InterPro" id="IPR005471">
    <property type="entry name" value="Tscrpt_reg_IclR_N"/>
</dbReference>
<evidence type="ECO:0000259" key="4">
    <source>
        <dbReference type="PROSITE" id="PS51077"/>
    </source>
</evidence>
<dbReference type="Pfam" id="PF09339">
    <property type="entry name" value="HTH_IclR"/>
    <property type="match status" value="1"/>
</dbReference>
<sequence>MAKATLQTVDRALQLLEILAEHPTGMQPKEIEGVLELNKVTVHRLLATLENRGFIERMGNAYVIGLKLVELSSMKLSNVELKTEAAPYLRELVTRLGLPVQMAILEGTEAVFIEKIESINSFRMYSQIGKRIPLYASGVGKILLLQASDEEIRQKLEKVEFTAFTSKTLKNVEEVIEAVKVARKKGYAIDDEEHEKGIFCVAAPIYDYRDKVIAAISVGDINKQFVKGTNAKQIELIKETAKEISKRLGYLG</sequence>
<evidence type="ECO:0000259" key="5">
    <source>
        <dbReference type="PROSITE" id="PS51078"/>
    </source>
</evidence>
<dbReference type="SUPFAM" id="SSF55781">
    <property type="entry name" value="GAF domain-like"/>
    <property type="match status" value="1"/>
</dbReference>
<dbReference type="Gene3D" id="1.10.10.10">
    <property type="entry name" value="Winged helix-like DNA-binding domain superfamily/Winged helix DNA-binding domain"/>
    <property type="match status" value="1"/>
</dbReference>
<name>A0A9E2NLZ4_9FIRM</name>
<dbReference type="AlphaFoldDB" id="A0A9E2NLZ4"/>
<dbReference type="PANTHER" id="PTHR30136:SF24">
    <property type="entry name" value="HTH-TYPE TRANSCRIPTIONAL REPRESSOR ALLR"/>
    <property type="match status" value="1"/>
</dbReference>
<keyword evidence="1" id="KW-0805">Transcription regulation</keyword>
<dbReference type="GO" id="GO:0045892">
    <property type="term" value="P:negative regulation of DNA-templated transcription"/>
    <property type="evidence" value="ECO:0007669"/>
    <property type="project" value="TreeGrafter"/>
</dbReference>
<organism evidence="6 7">
    <name type="scientific">Candidatus Cellulosilyticum pullistercoris</name>
    <dbReference type="NCBI Taxonomy" id="2838521"/>
    <lineage>
        <taxon>Bacteria</taxon>
        <taxon>Bacillati</taxon>
        <taxon>Bacillota</taxon>
        <taxon>Clostridia</taxon>
        <taxon>Lachnospirales</taxon>
        <taxon>Cellulosilyticaceae</taxon>
        <taxon>Cellulosilyticum</taxon>
    </lineage>
</organism>
<dbReference type="Proteomes" id="UP000824229">
    <property type="component" value="Unassembled WGS sequence"/>
</dbReference>
<dbReference type="Pfam" id="PF01614">
    <property type="entry name" value="IclR_C"/>
    <property type="match status" value="1"/>
</dbReference>
<dbReference type="InterPro" id="IPR050707">
    <property type="entry name" value="HTH_MetabolicPath_Reg"/>
</dbReference>
<feature type="domain" description="HTH iclR-type" evidence="4">
    <location>
        <begin position="6"/>
        <end position="66"/>
    </location>
</feature>
<dbReference type="PROSITE" id="PS51077">
    <property type="entry name" value="HTH_ICLR"/>
    <property type="match status" value="1"/>
</dbReference>
<protein>
    <submittedName>
        <fullName evidence="6">IclR family transcriptional regulator</fullName>
    </submittedName>
</protein>
<dbReference type="Gene3D" id="3.30.450.40">
    <property type="match status" value="1"/>
</dbReference>
<reference evidence="6" key="1">
    <citation type="journal article" date="2021" name="PeerJ">
        <title>Extensive microbial diversity within the chicken gut microbiome revealed by metagenomics and culture.</title>
        <authorList>
            <person name="Gilroy R."/>
            <person name="Ravi A."/>
            <person name="Getino M."/>
            <person name="Pursley I."/>
            <person name="Horton D.L."/>
            <person name="Alikhan N.F."/>
            <person name="Baker D."/>
            <person name="Gharbi K."/>
            <person name="Hall N."/>
            <person name="Watson M."/>
            <person name="Adriaenssens E.M."/>
            <person name="Foster-Nyarko E."/>
            <person name="Jarju S."/>
            <person name="Secka A."/>
            <person name="Antonio M."/>
            <person name="Oren A."/>
            <person name="Chaudhuri R.R."/>
            <person name="La Ragione R."/>
            <person name="Hildebrand F."/>
            <person name="Pallen M.J."/>
        </authorList>
    </citation>
    <scope>NUCLEOTIDE SEQUENCE</scope>
    <source>
        <strain evidence="6">B5-657</strain>
    </source>
</reference>
<gene>
    <name evidence="6" type="ORF">H9872_08845</name>
</gene>
<dbReference type="InterPro" id="IPR036388">
    <property type="entry name" value="WH-like_DNA-bd_sf"/>
</dbReference>
<dbReference type="PROSITE" id="PS51078">
    <property type="entry name" value="ICLR_ED"/>
    <property type="match status" value="1"/>
</dbReference>
<dbReference type="InterPro" id="IPR036390">
    <property type="entry name" value="WH_DNA-bd_sf"/>
</dbReference>
<accession>A0A9E2NLZ4</accession>